<dbReference type="AlphaFoldDB" id="A0A0A9CJ13"/>
<reference evidence="1" key="1">
    <citation type="submission" date="2014-09" db="EMBL/GenBank/DDBJ databases">
        <authorList>
            <person name="Magalhaes I.L.F."/>
            <person name="Oliveira U."/>
            <person name="Santos F.R."/>
            <person name="Vidigal T.H.D.A."/>
            <person name="Brescovit A.D."/>
            <person name="Santos A.J."/>
        </authorList>
    </citation>
    <scope>NUCLEOTIDE SEQUENCE</scope>
    <source>
        <tissue evidence="1">Shoot tissue taken approximately 20 cm above the soil surface</tissue>
    </source>
</reference>
<accession>A0A0A9CJ13</accession>
<reference evidence="1" key="2">
    <citation type="journal article" date="2015" name="Data Brief">
        <title>Shoot transcriptome of the giant reed, Arundo donax.</title>
        <authorList>
            <person name="Barrero R.A."/>
            <person name="Guerrero F.D."/>
            <person name="Moolhuijzen P."/>
            <person name="Goolsby J.A."/>
            <person name="Tidwell J."/>
            <person name="Bellgard S.E."/>
            <person name="Bellgard M.I."/>
        </authorList>
    </citation>
    <scope>NUCLEOTIDE SEQUENCE</scope>
    <source>
        <tissue evidence="1">Shoot tissue taken approximately 20 cm above the soil surface</tissue>
    </source>
</reference>
<sequence>MASMSAVPRYNAWLKAPQARFAYSTKRGPPTLVSSVVRLSCLLFDLAGSIVVIQRNSAWMVGVRRLILPCPSDWGKYSSTLAPNHRCVNSSFPLHAITQIAAV</sequence>
<proteinExistence type="predicted"/>
<protein>
    <submittedName>
        <fullName evidence="1">Uncharacterized protein</fullName>
    </submittedName>
</protein>
<organism evidence="1">
    <name type="scientific">Arundo donax</name>
    <name type="common">Giant reed</name>
    <name type="synonym">Donax arundinaceus</name>
    <dbReference type="NCBI Taxonomy" id="35708"/>
    <lineage>
        <taxon>Eukaryota</taxon>
        <taxon>Viridiplantae</taxon>
        <taxon>Streptophyta</taxon>
        <taxon>Embryophyta</taxon>
        <taxon>Tracheophyta</taxon>
        <taxon>Spermatophyta</taxon>
        <taxon>Magnoliopsida</taxon>
        <taxon>Liliopsida</taxon>
        <taxon>Poales</taxon>
        <taxon>Poaceae</taxon>
        <taxon>PACMAD clade</taxon>
        <taxon>Arundinoideae</taxon>
        <taxon>Arundineae</taxon>
        <taxon>Arundo</taxon>
    </lineage>
</organism>
<name>A0A0A9CJ13_ARUDO</name>
<evidence type="ECO:0000313" key="1">
    <source>
        <dbReference type="EMBL" id="JAD76289.1"/>
    </source>
</evidence>
<dbReference type="EMBL" id="GBRH01221606">
    <property type="protein sequence ID" value="JAD76289.1"/>
    <property type="molecule type" value="Transcribed_RNA"/>
</dbReference>